<dbReference type="EMBL" id="JAESWB010000025">
    <property type="protein sequence ID" value="MBL4951122.1"/>
    <property type="molecule type" value="Genomic_DNA"/>
</dbReference>
<dbReference type="NCBIfam" id="NF033550">
    <property type="entry name" value="transpos_ISL3"/>
    <property type="match status" value="1"/>
</dbReference>
<gene>
    <name evidence="3" type="ORF">JK635_02555</name>
</gene>
<proteinExistence type="predicted"/>
<sequence>MNILGLDEFNVIEGYDSEQYYKFVVEAKEPPTFCTKCGTTVELDENGDFVTHVFKRKDWRPRTVADLDLRGKKVVIQVNQKRFFCPYCGGDFTEYFNSVARNDKVTVRLWKRMGEESVSVKNTFKSVAEQYGISDTTVKKAFWEHVDRLYEDSVLIAPKVLGIDEVYLHEEGFERKQPFAVFTDIEKKEIIEFVQDNSKENVIRIIKSMKGYENIEAVTMDMNSGYRHAVKETIPKAFCVVDHFHVIQKANMKLNEIRAKIQSKLPEGDKKELFKCRCKITSNREKLPEEALYELDTVLEKYPKLQTAYRIKEGLRDVYKQEKKYDAYQMYHKWEESIPKDAKEMKGIQRMINRLKNEVFAYFDGNFTNAYTESINNVIKRAVRLGVGYSFEVLRAKVLFGTKATEIKKVKEMNFRRIFNSLTMQYEDVECAESYTEKYSYRVNIDRLFDELEQGEF</sequence>
<accession>A0ABS1TIM4</accession>
<protein>
    <submittedName>
        <fullName evidence="3">ISL3 family transposase</fullName>
    </submittedName>
</protein>
<dbReference type="Proteomes" id="UP000623967">
    <property type="component" value="Unassembled WGS sequence"/>
</dbReference>
<dbReference type="InterPro" id="IPR029261">
    <property type="entry name" value="Transposase_Znf"/>
</dbReference>
<evidence type="ECO:0000313" key="4">
    <source>
        <dbReference type="Proteomes" id="UP000623967"/>
    </source>
</evidence>
<dbReference type="PANTHER" id="PTHR33498:SF1">
    <property type="entry name" value="TRANSPOSASE FOR INSERTION SEQUENCE ELEMENT IS1557"/>
    <property type="match status" value="1"/>
</dbReference>
<dbReference type="RefSeq" id="WP_202652119.1">
    <property type="nucleotide sequence ID" value="NZ_JAESWB010000025.1"/>
</dbReference>
<name>A0ABS1TIM4_9BACI</name>
<dbReference type="Pfam" id="PF14690">
    <property type="entry name" value="Zn_ribbon_ISL3"/>
    <property type="match status" value="1"/>
</dbReference>
<feature type="domain" description="Transposase IS204/IS1001/IS1096/IS1165 zinc-finger" evidence="2">
    <location>
        <begin position="55"/>
        <end position="88"/>
    </location>
</feature>
<keyword evidence="4" id="KW-1185">Reference proteome</keyword>
<organism evidence="3 4">
    <name type="scientific">Neobacillus paridis</name>
    <dbReference type="NCBI Taxonomy" id="2803862"/>
    <lineage>
        <taxon>Bacteria</taxon>
        <taxon>Bacillati</taxon>
        <taxon>Bacillota</taxon>
        <taxon>Bacilli</taxon>
        <taxon>Bacillales</taxon>
        <taxon>Bacillaceae</taxon>
        <taxon>Neobacillus</taxon>
    </lineage>
</organism>
<dbReference type="InterPro" id="IPR002560">
    <property type="entry name" value="Transposase_DDE"/>
</dbReference>
<dbReference type="InterPro" id="IPR047951">
    <property type="entry name" value="Transpos_ISL3"/>
</dbReference>
<comment type="caution">
    <text evidence="3">The sequence shown here is derived from an EMBL/GenBank/DDBJ whole genome shotgun (WGS) entry which is preliminary data.</text>
</comment>
<reference evidence="3 4" key="1">
    <citation type="submission" date="2021-01" db="EMBL/GenBank/DDBJ databases">
        <title>Genome public.</title>
        <authorList>
            <person name="Liu C."/>
            <person name="Sun Q."/>
        </authorList>
    </citation>
    <scope>NUCLEOTIDE SEQUENCE [LARGE SCALE GENOMIC DNA]</scope>
    <source>
        <strain evidence="3 4">YIM B02564</strain>
    </source>
</reference>
<evidence type="ECO:0000259" key="2">
    <source>
        <dbReference type="Pfam" id="PF14690"/>
    </source>
</evidence>
<feature type="domain" description="Transposase IS204/IS1001/IS1096/IS1165 DDE" evidence="1">
    <location>
        <begin position="161"/>
        <end position="397"/>
    </location>
</feature>
<dbReference type="Pfam" id="PF01610">
    <property type="entry name" value="DDE_Tnp_ISL3"/>
    <property type="match status" value="1"/>
</dbReference>
<evidence type="ECO:0000259" key="1">
    <source>
        <dbReference type="Pfam" id="PF01610"/>
    </source>
</evidence>
<evidence type="ECO:0000313" key="3">
    <source>
        <dbReference type="EMBL" id="MBL4951122.1"/>
    </source>
</evidence>
<dbReference type="PANTHER" id="PTHR33498">
    <property type="entry name" value="TRANSPOSASE FOR INSERTION SEQUENCE ELEMENT IS1557"/>
    <property type="match status" value="1"/>
</dbReference>